<comment type="caution">
    <text evidence="2">The sequence shown here is derived from an EMBL/GenBank/DDBJ whole genome shotgun (WGS) entry which is preliminary data.</text>
</comment>
<keyword evidence="3" id="KW-1185">Reference proteome</keyword>
<sequence>MRITSGGSIPAYVRFATTFLADNPDRSIVLHTIPPDASSQPRSTLHSCTTTAPRLISVVEQIKRELTSSTGSTRDKGKSKVRGVWQYTESGLLPVVQEAEDPLLRVLSGKTKPKMTHRPFLQITLSTKPLGLEKEHNVTCQYVMSKRRLVDDRPSEQGNLGNGQKRKSSVGLDAGTQKRSKK</sequence>
<gene>
    <name evidence="2" type="ORF">DB88DRAFT_510802</name>
</gene>
<reference evidence="2" key="1">
    <citation type="submission" date="2023-02" db="EMBL/GenBank/DDBJ databases">
        <title>Identification and recombinant expression of a fungal hydrolase from Papiliotrema laurentii that hydrolyzes apple cutin and clears colloidal polyester polyurethane.</title>
        <authorList>
            <consortium name="DOE Joint Genome Institute"/>
            <person name="Roman V.A."/>
            <person name="Bojanowski C."/>
            <person name="Crable B.R."/>
            <person name="Wagner D.N."/>
            <person name="Hung C.S."/>
            <person name="Nadeau L.J."/>
            <person name="Schratz L."/>
            <person name="Haridas S."/>
            <person name="Pangilinan J."/>
            <person name="Lipzen A."/>
            <person name="Na H."/>
            <person name="Yan M."/>
            <person name="Ng V."/>
            <person name="Grigoriev I.V."/>
            <person name="Spatafora J.W."/>
            <person name="Barlow D."/>
            <person name="Biffinger J."/>
            <person name="Kelley-Loughnane N."/>
            <person name="Varaljay V.A."/>
            <person name="Crookes-Goodson W.J."/>
        </authorList>
    </citation>
    <scope>NUCLEOTIDE SEQUENCE</scope>
    <source>
        <strain evidence="2">5307AH</strain>
    </source>
</reference>
<evidence type="ECO:0000313" key="2">
    <source>
        <dbReference type="EMBL" id="KAK1924443.1"/>
    </source>
</evidence>
<evidence type="ECO:0000313" key="3">
    <source>
        <dbReference type="Proteomes" id="UP001182556"/>
    </source>
</evidence>
<evidence type="ECO:0000256" key="1">
    <source>
        <dbReference type="SAM" id="MobiDB-lite"/>
    </source>
</evidence>
<feature type="region of interest" description="Disordered" evidence="1">
    <location>
        <begin position="146"/>
        <end position="182"/>
    </location>
</feature>
<dbReference type="AlphaFoldDB" id="A0AAD9D1E7"/>
<dbReference type="Proteomes" id="UP001182556">
    <property type="component" value="Unassembled WGS sequence"/>
</dbReference>
<organism evidence="2 3">
    <name type="scientific">Papiliotrema laurentii</name>
    <name type="common">Cryptococcus laurentii</name>
    <dbReference type="NCBI Taxonomy" id="5418"/>
    <lineage>
        <taxon>Eukaryota</taxon>
        <taxon>Fungi</taxon>
        <taxon>Dikarya</taxon>
        <taxon>Basidiomycota</taxon>
        <taxon>Agaricomycotina</taxon>
        <taxon>Tremellomycetes</taxon>
        <taxon>Tremellales</taxon>
        <taxon>Rhynchogastremaceae</taxon>
        <taxon>Papiliotrema</taxon>
    </lineage>
</organism>
<name>A0AAD9D1E7_PAPLA</name>
<proteinExistence type="predicted"/>
<protein>
    <submittedName>
        <fullName evidence="2">Uncharacterized protein</fullName>
    </submittedName>
</protein>
<accession>A0AAD9D1E7</accession>
<dbReference type="EMBL" id="JAODAN010000005">
    <property type="protein sequence ID" value="KAK1924443.1"/>
    <property type="molecule type" value="Genomic_DNA"/>
</dbReference>